<dbReference type="PANTHER" id="PTHR11732">
    <property type="entry name" value="ALDO/KETO REDUCTASE"/>
    <property type="match status" value="1"/>
</dbReference>
<reference evidence="6" key="1">
    <citation type="journal article" date="2021" name="Nat. Commun.">
        <title>Genetic determinants of endophytism in the Arabidopsis root mycobiome.</title>
        <authorList>
            <person name="Mesny F."/>
            <person name="Miyauchi S."/>
            <person name="Thiergart T."/>
            <person name="Pickel B."/>
            <person name="Atanasova L."/>
            <person name="Karlsson M."/>
            <person name="Huettel B."/>
            <person name="Barry K.W."/>
            <person name="Haridas S."/>
            <person name="Chen C."/>
            <person name="Bauer D."/>
            <person name="Andreopoulos W."/>
            <person name="Pangilinan J."/>
            <person name="LaButti K."/>
            <person name="Riley R."/>
            <person name="Lipzen A."/>
            <person name="Clum A."/>
            <person name="Drula E."/>
            <person name="Henrissat B."/>
            <person name="Kohler A."/>
            <person name="Grigoriev I.V."/>
            <person name="Martin F.M."/>
            <person name="Hacquard S."/>
        </authorList>
    </citation>
    <scope>NUCLEOTIDE SEQUENCE</scope>
    <source>
        <strain evidence="6">MPI-SDFR-AT-0117</strain>
    </source>
</reference>
<feature type="site" description="Lowers pKa of active site Tyr" evidence="4">
    <location>
        <position position="78"/>
    </location>
</feature>
<organism evidence="6 7">
    <name type="scientific">Plectosphaerella plurivora</name>
    <dbReference type="NCBI Taxonomy" id="936078"/>
    <lineage>
        <taxon>Eukaryota</taxon>
        <taxon>Fungi</taxon>
        <taxon>Dikarya</taxon>
        <taxon>Ascomycota</taxon>
        <taxon>Pezizomycotina</taxon>
        <taxon>Sordariomycetes</taxon>
        <taxon>Hypocreomycetidae</taxon>
        <taxon>Glomerellales</taxon>
        <taxon>Plectosphaerellaceae</taxon>
        <taxon>Plectosphaerella</taxon>
    </lineage>
</organism>
<dbReference type="PRINTS" id="PR00069">
    <property type="entry name" value="ALDKETRDTASE"/>
</dbReference>
<dbReference type="PIRSF" id="PIRSF000097">
    <property type="entry name" value="AKR"/>
    <property type="match status" value="1"/>
</dbReference>
<dbReference type="AlphaFoldDB" id="A0A9P9A9K9"/>
<dbReference type="SUPFAM" id="SSF51430">
    <property type="entry name" value="NAD(P)-linked oxidoreductase"/>
    <property type="match status" value="1"/>
</dbReference>
<sequence length="315" mass="34768">MDLPARFTLSNGLQVPFVGLGTFQGDEGNGKVKDAVKLAIRLGYRHIDGASAYGNEKEIGEALNESGVTREELNITSKLAQTWHEPADVEKALDKTLKDLQLNYGKLIVTNISSNYGLTNSGLQPVIDHDLSRRYTVTWAAMEKLVDSGKARSIDKRLSNFNLLKTRRIVEVARITPAVNQVELHPFLSQKELLEYSQSKGIRLMAHQPLGGRPVSVLMFLQIKAVAEQLGMTPAQVCLAWSVQKGVPVVPKSVTEAHLVQNLQLKELPESLFQIVDGLSAAKGHLRFLDPSHHLGFDIFDETEDQPTGNSAPWD</sequence>
<gene>
    <name evidence="6" type="ORF">F5X68DRAFT_138829</name>
</gene>
<protein>
    <submittedName>
        <fullName evidence="6">Aldo-keto reductase</fullName>
    </submittedName>
</protein>
<evidence type="ECO:0000313" key="7">
    <source>
        <dbReference type="Proteomes" id="UP000770015"/>
    </source>
</evidence>
<evidence type="ECO:0000256" key="1">
    <source>
        <dbReference type="ARBA" id="ARBA00023002"/>
    </source>
</evidence>
<dbReference type="Gene3D" id="3.20.20.100">
    <property type="entry name" value="NADP-dependent oxidoreductase domain"/>
    <property type="match status" value="1"/>
</dbReference>
<keyword evidence="1" id="KW-0560">Oxidoreductase</keyword>
<comment type="caution">
    <text evidence="6">The sequence shown here is derived from an EMBL/GenBank/DDBJ whole genome shotgun (WGS) entry which is preliminary data.</text>
</comment>
<keyword evidence="7" id="KW-1185">Reference proteome</keyword>
<dbReference type="InterPro" id="IPR036812">
    <property type="entry name" value="NAD(P)_OxRdtase_dom_sf"/>
</dbReference>
<dbReference type="OrthoDB" id="416253at2759"/>
<dbReference type="PROSITE" id="PS00798">
    <property type="entry name" value="ALDOKETO_REDUCTASE_1"/>
    <property type="match status" value="1"/>
</dbReference>
<dbReference type="InterPro" id="IPR020471">
    <property type="entry name" value="AKR"/>
</dbReference>
<evidence type="ECO:0000256" key="2">
    <source>
        <dbReference type="PIRSR" id="PIRSR000097-1"/>
    </source>
</evidence>
<evidence type="ECO:0000259" key="5">
    <source>
        <dbReference type="Pfam" id="PF00248"/>
    </source>
</evidence>
<evidence type="ECO:0000256" key="4">
    <source>
        <dbReference type="PIRSR" id="PIRSR000097-3"/>
    </source>
</evidence>
<feature type="binding site" evidence="3">
    <location>
        <position position="129"/>
    </location>
    <ligand>
        <name>substrate</name>
    </ligand>
</feature>
<evidence type="ECO:0000313" key="6">
    <source>
        <dbReference type="EMBL" id="KAH6678873.1"/>
    </source>
</evidence>
<evidence type="ECO:0000256" key="3">
    <source>
        <dbReference type="PIRSR" id="PIRSR000097-2"/>
    </source>
</evidence>
<dbReference type="InterPro" id="IPR023210">
    <property type="entry name" value="NADP_OxRdtase_dom"/>
</dbReference>
<dbReference type="EMBL" id="JAGSXJ010000021">
    <property type="protein sequence ID" value="KAH6678873.1"/>
    <property type="molecule type" value="Genomic_DNA"/>
</dbReference>
<dbReference type="Pfam" id="PF00248">
    <property type="entry name" value="Aldo_ket_red"/>
    <property type="match status" value="1"/>
</dbReference>
<dbReference type="GO" id="GO:0016491">
    <property type="term" value="F:oxidoreductase activity"/>
    <property type="evidence" value="ECO:0007669"/>
    <property type="project" value="UniProtKB-KW"/>
</dbReference>
<dbReference type="Proteomes" id="UP000770015">
    <property type="component" value="Unassembled WGS sequence"/>
</dbReference>
<name>A0A9P9A9K9_9PEZI</name>
<proteinExistence type="predicted"/>
<dbReference type="InterPro" id="IPR018170">
    <property type="entry name" value="Aldo/ket_reductase_CS"/>
</dbReference>
<feature type="domain" description="NADP-dependent oxidoreductase" evidence="5">
    <location>
        <begin position="29"/>
        <end position="278"/>
    </location>
</feature>
<accession>A0A9P9A9K9</accession>
<feature type="active site" description="Proton donor" evidence="2">
    <location>
        <position position="53"/>
    </location>
</feature>